<evidence type="ECO:0000313" key="4">
    <source>
        <dbReference type="Proteomes" id="UP000193090"/>
    </source>
</evidence>
<evidence type="ECO:0000256" key="1">
    <source>
        <dbReference type="SAM" id="MobiDB-lite"/>
    </source>
</evidence>
<dbReference type="Proteomes" id="UP000193090">
    <property type="component" value="Unassembled WGS sequence"/>
</dbReference>
<evidence type="ECO:0000313" key="3">
    <source>
        <dbReference type="EMBL" id="ORX06122.1"/>
    </source>
</evidence>
<sequence length="144" mass="14880">MTGPYPYPGFGPPVRRLPIWLPGALVGSVALVGLLATLFPVWVVDVGEDYLLGPGEEGLGGTVVVTLDFYSWVASAVPVFGLIPLALAAAVAVAATQLVRGVDRGLWGGDGGIDDDHRRAGRDGGAAANPENRDHRGVGARDEP</sequence>
<reference evidence="3 4" key="1">
    <citation type="submission" date="2016-01" db="EMBL/GenBank/DDBJ databases">
        <title>The new phylogeny of the genus Mycobacterium.</title>
        <authorList>
            <person name="Tarcisio F."/>
            <person name="Conor M."/>
            <person name="Antonella G."/>
            <person name="Elisabetta G."/>
            <person name="Giulia F.S."/>
            <person name="Sara T."/>
            <person name="Anna F."/>
            <person name="Clotilde B."/>
            <person name="Roberto B."/>
            <person name="Veronica D.S."/>
            <person name="Fabio R."/>
            <person name="Monica P."/>
            <person name="Olivier J."/>
            <person name="Enrico T."/>
            <person name="Nicola S."/>
        </authorList>
    </citation>
    <scope>NUCLEOTIDE SEQUENCE [LARGE SCALE GENOMIC DNA]</scope>
    <source>
        <strain evidence="3 4">DSM 44153</strain>
    </source>
</reference>
<keyword evidence="4" id="KW-1185">Reference proteome</keyword>
<organism evidence="3 4">
    <name type="scientific">Mycolicibacillus trivialis</name>
    <dbReference type="NCBI Taxonomy" id="1798"/>
    <lineage>
        <taxon>Bacteria</taxon>
        <taxon>Bacillati</taxon>
        <taxon>Actinomycetota</taxon>
        <taxon>Actinomycetes</taxon>
        <taxon>Mycobacteriales</taxon>
        <taxon>Mycobacteriaceae</taxon>
        <taxon>Mycolicibacillus</taxon>
    </lineage>
</organism>
<dbReference type="EMBL" id="LQPZ01000016">
    <property type="protein sequence ID" value="ORX06122.1"/>
    <property type="molecule type" value="Genomic_DNA"/>
</dbReference>
<feature type="compositionally biased region" description="Basic and acidic residues" evidence="1">
    <location>
        <begin position="131"/>
        <end position="144"/>
    </location>
</feature>
<comment type="caution">
    <text evidence="3">The sequence shown here is derived from an EMBL/GenBank/DDBJ whole genome shotgun (WGS) entry which is preliminary data.</text>
</comment>
<gene>
    <name evidence="3" type="ORF">AWC30_06855</name>
</gene>
<accession>A0A1X2ELS4</accession>
<dbReference type="RefSeq" id="WP_109561952.1">
    <property type="nucleotide sequence ID" value="NZ_LQPZ01000016.1"/>
</dbReference>
<protein>
    <submittedName>
        <fullName evidence="3">Uncharacterized protein</fullName>
    </submittedName>
</protein>
<name>A0A1X2ELS4_9MYCO</name>
<keyword evidence="2" id="KW-0472">Membrane</keyword>
<feature type="region of interest" description="Disordered" evidence="1">
    <location>
        <begin position="113"/>
        <end position="144"/>
    </location>
</feature>
<feature type="transmembrane region" description="Helical" evidence="2">
    <location>
        <begin position="69"/>
        <end position="95"/>
    </location>
</feature>
<dbReference type="AlphaFoldDB" id="A0A1X2ELS4"/>
<proteinExistence type="predicted"/>
<keyword evidence="2" id="KW-0812">Transmembrane</keyword>
<feature type="transmembrane region" description="Helical" evidence="2">
    <location>
        <begin position="20"/>
        <end position="43"/>
    </location>
</feature>
<keyword evidence="2" id="KW-1133">Transmembrane helix</keyword>
<dbReference type="STRING" id="1798.AWC30_06855"/>
<evidence type="ECO:0000256" key="2">
    <source>
        <dbReference type="SAM" id="Phobius"/>
    </source>
</evidence>